<dbReference type="InterPro" id="IPR001029">
    <property type="entry name" value="Flagellin_N"/>
</dbReference>
<dbReference type="PATRIC" id="fig|1432052.3.peg.5355"/>
<evidence type="ECO:0000313" key="5">
    <source>
        <dbReference type="EMBL" id="ODR60253.1"/>
    </source>
</evidence>
<dbReference type="Pfam" id="PF00669">
    <property type="entry name" value="Flagellin_N"/>
    <property type="match status" value="1"/>
</dbReference>
<dbReference type="AlphaFoldDB" id="A0A1E3ANX8"/>
<dbReference type="GeneID" id="93301556"/>
<keyword evidence="3" id="KW-0282">Flagellum</keyword>
<evidence type="ECO:0000313" key="2">
    <source>
        <dbReference type="EMBL" id="ODM04593.1"/>
    </source>
</evidence>
<dbReference type="InterPro" id="IPR001492">
    <property type="entry name" value="Flagellin"/>
</dbReference>
<evidence type="ECO:0000313" key="3">
    <source>
        <dbReference type="EMBL" id="ODM10455.1"/>
    </source>
</evidence>
<feature type="domain" description="Flagellin N-terminal" evidence="1">
    <location>
        <begin position="7"/>
        <end position="137"/>
    </location>
</feature>
<evidence type="ECO:0000313" key="4">
    <source>
        <dbReference type="EMBL" id="ODR36542.1"/>
    </source>
</evidence>
<reference evidence="6 9" key="1">
    <citation type="submission" date="2016-07" db="EMBL/GenBank/DDBJ databases">
        <title>Characterization of isolates of Eisenbergiella tayi derived from blood cultures, using whole genome sequencing.</title>
        <authorList>
            <person name="Burdz T."/>
            <person name="Wiebe D."/>
            <person name="Huynh C."/>
            <person name="Bernard K."/>
        </authorList>
    </citation>
    <scope>NUCLEOTIDE SEQUENCE [LARGE SCALE GENOMIC DNA]</scope>
    <source>
        <strain evidence="2 6">NML 110608</strain>
        <strain evidence="3 9">NML 120489</strain>
    </source>
</reference>
<dbReference type="Proteomes" id="UP000094271">
    <property type="component" value="Unassembled WGS sequence"/>
</dbReference>
<dbReference type="GO" id="GO:0005198">
    <property type="term" value="F:structural molecule activity"/>
    <property type="evidence" value="ECO:0007669"/>
    <property type="project" value="InterPro"/>
</dbReference>
<dbReference type="SUPFAM" id="SSF64518">
    <property type="entry name" value="Phase 1 flagellin"/>
    <property type="match status" value="1"/>
</dbReference>
<evidence type="ECO:0000313" key="9">
    <source>
        <dbReference type="Proteomes" id="UP000095003"/>
    </source>
</evidence>
<dbReference type="GO" id="GO:0009288">
    <property type="term" value="C:bacterial-type flagellum"/>
    <property type="evidence" value="ECO:0007669"/>
    <property type="project" value="InterPro"/>
</dbReference>
<name>A0A1E3ANX8_9FIRM</name>
<dbReference type="EMBL" id="MCGI01000004">
    <property type="protein sequence ID" value="ODM10455.1"/>
    <property type="molecule type" value="Genomic_DNA"/>
</dbReference>
<keyword evidence="3" id="KW-0966">Cell projection</keyword>
<evidence type="ECO:0000313" key="7">
    <source>
        <dbReference type="Proteomes" id="UP000094271"/>
    </source>
</evidence>
<protein>
    <submittedName>
        <fullName evidence="4">FgL, flagellar protein</fullName>
    </submittedName>
    <submittedName>
        <fullName evidence="3">Flagellar hook-associated protein FlgL</fullName>
    </submittedName>
</protein>
<reference evidence="4 7" key="3">
    <citation type="submission" date="2016-08" db="EMBL/GenBank/DDBJ databases">
        <authorList>
            <person name="Seilhamer J.J."/>
        </authorList>
    </citation>
    <scope>NUCLEOTIDE SEQUENCE [LARGE SCALE GENOMIC DNA]</scope>
    <source>
        <strain evidence="4 7">NML150140-1</strain>
    </source>
</reference>
<keyword evidence="3" id="KW-0969">Cilium</keyword>
<dbReference type="PANTHER" id="PTHR42792:SF1">
    <property type="entry name" value="FLAGELLAR HOOK-ASSOCIATED PROTEIN 3"/>
    <property type="match status" value="1"/>
</dbReference>
<dbReference type="EMBL" id="MEHA01000051">
    <property type="protein sequence ID" value="ODR36542.1"/>
    <property type="molecule type" value="Genomic_DNA"/>
</dbReference>
<keyword evidence="8" id="KW-1185">Reference proteome</keyword>
<dbReference type="OrthoDB" id="9758307at2"/>
<dbReference type="Proteomes" id="UP000094067">
    <property type="component" value="Unassembled WGS sequence"/>
</dbReference>
<dbReference type="Gene3D" id="1.20.1330.10">
    <property type="entry name" value="f41 fragment of flagellin, N-terminal domain"/>
    <property type="match status" value="1"/>
</dbReference>
<evidence type="ECO:0000259" key="1">
    <source>
        <dbReference type="Pfam" id="PF00669"/>
    </source>
</evidence>
<gene>
    <name evidence="3" type="ORF">BEH84_04829</name>
    <name evidence="4" type="ORF">BEI59_35370</name>
    <name evidence="2" type="ORF">BEI61_05402</name>
    <name evidence="5" type="ORF">BEI63_04875</name>
</gene>
<sequence>MRITESMLTGSYTRNLQRNISNLAQSNLKLSSEREYNHVSEDPARAAKAFAVRDQIALSEEHIRTVKSAMGELDTADKNIQSINSILQTVFEKATKAGGVTNQENLNAIAEELHGLNEEILQTMNARYGDKYLFSGSGNEEAPFTVDGGRLFFNGKAVDDYDKDDPDTYFDNNKEVYLDVGFGAYGSGAVNAKTGVKISTSGVDVLGYGTKDGQPNNIYSLISQIEGQLRSGNTKDAMDTLEHLKDKQNNISIATAEIGTRETLLDRAQDRLEGGLVNLKERQKDLEAVDLAGESINNKAYEAAWMVTLQLGSSLIPPSIFDFMK</sequence>
<evidence type="ECO:0000313" key="6">
    <source>
        <dbReference type="Proteomes" id="UP000094067"/>
    </source>
</evidence>
<comment type="caution">
    <text evidence="3">The sequence shown here is derived from an EMBL/GenBank/DDBJ whole genome shotgun (WGS) entry which is preliminary data.</text>
</comment>
<dbReference type="RefSeq" id="WP_016359848.1">
    <property type="nucleotide sequence ID" value="NZ_DAWDRA010000042.1"/>
</dbReference>
<evidence type="ECO:0000313" key="8">
    <source>
        <dbReference type="Proteomes" id="UP000094869"/>
    </source>
</evidence>
<dbReference type="EMBL" id="MEHD01000012">
    <property type="protein sequence ID" value="ODR60253.1"/>
    <property type="molecule type" value="Genomic_DNA"/>
</dbReference>
<dbReference type="Proteomes" id="UP000094869">
    <property type="component" value="Unassembled WGS sequence"/>
</dbReference>
<reference evidence="5 8" key="2">
    <citation type="submission" date="2016-08" db="EMBL/GenBank/DDBJ databases">
        <title>Characterization of Isolates of Eisenbergiella tayi Derived from Blood Cultures, Using Whole Genome Sequencing.</title>
        <authorList>
            <person name="Bernier A.-M."/>
            <person name="Burdz T."/>
            <person name="Wiebe D."/>
            <person name="Bernard K."/>
        </authorList>
    </citation>
    <scope>NUCLEOTIDE SEQUENCE [LARGE SCALE GENOMIC DNA]</scope>
    <source>
        <strain evidence="5 8">NML120146</strain>
    </source>
</reference>
<accession>A0A1E3ANX8</accession>
<dbReference type="Proteomes" id="UP000095003">
    <property type="component" value="Unassembled WGS sequence"/>
</dbReference>
<dbReference type="EMBL" id="MCGH01000003">
    <property type="protein sequence ID" value="ODM04593.1"/>
    <property type="molecule type" value="Genomic_DNA"/>
</dbReference>
<organism evidence="3 9">
    <name type="scientific">Eisenbergiella tayi</name>
    <dbReference type="NCBI Taxonomy" id="1432052"/>
    <lineage>
        <taxon>Bacteria</taxon>
        <taxon>Bacillati</taxon>
        <taxon>Bacillota</taxon>
        <taxon>Clostridia</taxon>
        <taxon>Lachnospirales</taxon>
        <taxon>Lachnospiraceae</taxon>
        <taxon>Eisenbergiella</taxon>
    </lineage>
</organism>
<dbReference type="PANTHER" id="PTHR42792">
    <property type="entry name" value="FLAGELLIN"/>
    <property type="match status" value="1"/>
</dbReference>
<proteinExistence type="predicted"/>